<dbReference type="Proteomes" id="UP001302126">
    <property type="component" value="Unassembled WGS sequence"/>
</dbReference>
<reference evidence="3" key="1">
    <citation type="journal article" date="2023" name="Mol. Phylogenet. Evol.">
        <title>Genome-scale phylogeny and comparative genomics of the fungal order Sordariales.</title>
        <authorList>
            <person name="Hensen N."/>
            <person name="Bonometti L."/>
            <person name="Westerberg I."/>
            <person name="Brannstrom I.O."/>
            <person name="Guillou S."/>
            <person name="Cros-Aarteil S."/>
            <person name="Calhoun S."/>
            <person name="Haridas S."/>
            <person name="Kuo A."/>
            <person name="Mondo S."/>
            <person name="Pangilinan J."/>
            <person name="Riley R."/>
            <person name="LaButti K."/>
            <person name="Andreopoulos B."/>
            <person name="Lipzen A."/>
            <person name="Chen C."/>
            <person name="Yan M."/>
            <person name="Daum C."/>
            <person name="Ng V."/>
            <person name="Clum A."/>
            <person name="Steindorff A."/>
            <person name="Ohm R.A."/>
            <person name="Martin F."/>
            <person name="Silar P."/>
            <person name="Natvig D.O."/>
            <person name="Lalanne C."/>
            <person name="Gautier V."/>
            <person name="Ament-Velasquez S.L."/>
            <person name="Kruys A."/>
            <person name="Hutchinson M.I."/>
            <person name="Powell A.J."/>
            <person name="Barry K."/>
            <person name="Miller A.N."/>
            <person name="Grigoriev I.V."/>
            <person name="Debuchy R."/>
            <person name="Gladieux P."/>
            <person name="Hiltunen Thoren M."/>
            <person name="Johannesson H."/>
        </authorList>
    </citation>
    <scope>NUCLEOTIDE SEQUENCE</scope>
    <source>
        <strain evidence="3">PSN309</strain>
    </source>
</reference>
<organism evidence="3 4">
    <name type="scientific">Podospora australis</name>
    <dbReference type="NCBI Taxonomy" id="1536484"/>
    <lineage>
        <taxon>Eukaryota</taxon>
        <taxon>Fungi</taxon>
        <taxon>Dikarya</taxon>
        <taxon>Ascomycota</taxon>
        <taxon>Pezizomycotina</taxon>
        <taxon>Sordariomycetes</taxon>
        <taxon>Sordariomycetidae</taxon>
        <taxon>Sordariales</taxon>
        <taxon>Podosporaceae</taxon>
        <taxon>Podospora</taxon>
    </lineage>
</organism>
<name>A0AAN7AN53_9PEZI</name>
<feature type="chain" id="PRO_5042938601" description="Cyanovirin-N domain-containing protein" evidence="1">
    <location>
        <begin position="22"/>
        <end position="153"/>
    </location>
</feature>
<keyword evidence="1" id="KW-0732">Signal</keyword>
<dbReference type="InterPro" id="IPR036673">
    <property type="entry name" value="Cyanovirin-N_sf"/>
</dbReference>
<protein>
    <recommendedName>
        <fullName evidence="2">Cyanovirin-N domain-containing protein</fullName>
    </recommendedName>
</protein>
<reference evidence="3" key="2">
    <citation type="submission" date="2023-05" db="EMBL/GenBank/DDBJ databases">
        <authorList>
            <consortium name="Lawrence Berkeley National Laboratory"/>
            <person name="Steindorff A."/>
            <person name="Hensen N."/>
            <person name="Bonometti L."/>
            <person name="Westerberg I."/>
            <person name="Brannstrom I.O."/>
            <person name="Guillou S."/>
            <person name="Cros-Aarteil S."/>
            <person name="Calhoun S."/>
            <person name="Haridas S."/>
            <person name="Kuo A."/>
            <person name="Mondo S."/>
            <person name="Pangilinan J."/>
            <person name="Riley R."/>
            <person name="Labutti K."/>
            <person name="Andreopoulos B."/>
            <person name="Lipzen A."/>
            <person name="Chen C."/>
            <person name="Yanf M."/>
            <person name="Daum C."/>
            <person name="Ng V."/>
            <person name="Clum A."/>
            <person name="Ohm R."/>
            <person name="Martin F."/>
            <person name="Silar P."/>
            <person name="Natvig D."/>
            <person name="Lalanne C."/>
            <person name="Gautier V."/>
            <person name="Ament-Velasquez S.L."/>
            <person name="Kruys A."/>
            <person name="Hutchinson M.I."/>
            <person name="Powell A.J."/>
            <person name="Barry K."/>
            <person name="Miller A.N."/>
            <person name="Grigoriev I.V."/>
            <person name="Debuchy R."/>
            <person name="Gladieux P."/>
            <person name="Thoren M.H."/>
            <person name="Johannesson H."/>
        </authorList>
    </citation>
    <scope>NUCLEOTIDE SEQUENCE</scope>
    <source>
        <strain evidence="3">PSN309</strain>
    </source>
</reference>
<dbReference type="EMBL" id="MU864355">
    <property type="protein sequence ID" value="KAK4192232.1"/>
    <property type="molecule type" value="Genomic_DNA"/>
</dbReference>
<evidence type="ECO:0000259" key="2">
    <source>
        <dbReference type="Pfam" id="PF08881"/>
    </source>
</evidence>
<evidence type="ECO:0000256" key="1">
    <source>
        <dbReference type="SAM" id="SignalP"/>
    </source>
</evidence>
<gene>
    <name evidence="3" type="ORF">QBC35DRAFT_484651</name>
</gene>
<dbReference type="Gene3D" id="2.30.60.10">
    <property type="entry name" value="Cyanovirin-N"/>
    <property type="match status" value="1"/>
</dbReference>
<feature type="domain" description="Cyanovirin-N" evidence="2">
    <location>
        <begin position="39"/>
        <end position="134"/>
    </location>
</feature>
<keyword evidence="4" id="KW-1185">Reference proteome</keyword>
<dbReference type="AlphaFoldDB" id="A0AAN7AN53"/>
<dbReference type="Pfam" id="PF08881">
    <property type="entry name" value="CVNH"/>
    <property type="match status" value="1"/>
</dbReference>
<proteinExistence type="predicted"/>
<dbReference type="SUPFAM" id="SSF51322">
    <property type="entry name" value="Cyanovirin-N"/>
    <property type="match status" value="1"/>
</dbReference>
<comment type="caution">
    <text evidence="3">The sequence shown here is derived from an EMBL/GenBank/DDBJ whole genome shotgun (WGS) entry which is preliminary data.</text>
</comment>
<evidence type="ECO:0000313" key="4">
    <source>
        <dbReference type="Proteomes" id="UP001302126"/>
    </source>
</evidence>
<evidence type="ECO:0000313" key="3">
    <source>
        <dbReference type="EMBL" id="KAK4192232.1"/>
    </source>
</evidence>
<accession>A0AAN7AN53</accession>
<dbReference type="InterPro" id="IPR011058">
    <property type="entry name" value="Cyanovirin-N"/>
</dbReference>
<feature type="signal peptide" evidence="1">
    <location>
        <begin position="1"/>
        <end position="21"/>
    </location>
</feature>
<sequence>MYPRILLSLAIFLGGILSVQGLAIKARNASATLEGGYYAHCLSITVVEHGDYKGWLSGVCADTYGSRYHNVQLNLNDCLMNLNGFINWGENGNAMKSCNCNSKKGQTQFIKCECPNGAHDMWITSELDLNTNIYYDGDTHTIGCFGHEGVEGA</sequence>